<proteinExistence type="predicted"/>
<evidence type="ECO:0000313" key="2">
    <source>
        <dbReference type="EMBL" id="NFI22936.1"/>
    </source>
</evidence>
<sequence length="137" mass="16107">MEYISLNKFLEQSQEVQNIFLDWWKQNILPHDLYKTRGTRSDVICLKNDEEYINAVKDLIKDAIPLFTEGQLRNFIEEKLDGCNIYFESYTNGDTELTVEFEYNHSLEGDCDVDEIKVICDDMLDGYWQIACKIASE</sequence>
<dbReference type="AlphaFoldDB" id="A0AA44BS01"/>
<gene>
    <name evidence="1" type="ORF">FC964_16330</name>
    <name evidence="2" type="ORF">FC964_16515</name>
</gene>
<accession>A0AA44BS01</accession>
<dbReference type="EMBL" id="SWRJ01000006">
    <property type="protein sequence ID" value="NFI22900.1"/>
    <property type="molecule type" value="Genomic_DNA"/>
</dbReference>
<dbReference type="Proteomes" id="UP000482543">
    <property type="component" value="Unassembled WGS sequence"/>
</dbReference>
<organism evidence="1 3">
    <name type="scientific">Clostridium botulinum</name>
    <dbReference type="NCBI Taxonomy" id="1491"/>
    <lineage>
        <taxon>Bacteria</taxon>
        <taxon>Bacillati</taxon>
        <taxon>Bacillota</taxon>
        <taxon>Clostridia</taxon>
        <taxon>Eubacteriales</taxon>
        <taxon>Clostridiaceae</taxon>
        <taxon>Clostridium</taxon>
    </lineage>
</organism>
<name>A0AA44BS01_CLOBO</name>
<evidence type="ECO:0000313" key="3">
    <source>
        <dbReference type="Proteomes" id="UP000482543"/>
    </source>
</evidence>
<comment type="caution">
    <text evidence="1">The sequence shown here is derived from an EMBL/GenBank/DDBJ whole genome shotgun (WGS) entry which is preliminary data.</text>
</comment>
<reference evidence="1 3" key="1">
    <citation type="submission" date="2019-04" db="EMBL/GenBank/DDBJ databases">
        <title>Genome sequencing of Clostridium botulinum Groups I-IV and Clostridium butyricum.</title>
        <authorList>
            <person name="Brunt J."/>
            <person name="Van Vliet A.H.M."/>
            <person name="Stringer S.C."/>
            <person name="Carter A.T."/>
            <person name="Peck M.W."/>
        </authorList>
    </citation>
    <scope>NUCLEOTIDE SEQUENCE [LARGE SCALE GENOMIC DNA]</scope>
    <source>
        <strain evidence="1 3">IFR 15/034</strain>
    </source>
</reference>
<protein>
    <submittedName>
        <fullName evidence="1">Uncharacterized protein</fullName>
    </submittedName>
</protein>
<dbReference type="EMBL" id="SWRJ01000006">
    <property type="protein sequence ID" value="NFI22936.1"/>
    <property type="molecule type" value="Genomic_DNA"/>
</dbReference>
<evidence type="ECO:0000313" key="1">
    <source>
        <dbReference type="EMBL" id="NFI22900.1"/>
    </source>
</evidence>